<dbReference type="GO" id="GO:0002949">
    <property type="term" value="P:tRNA threonylcarbamoyladenosine modification"/>
    <property type="evidence" value="ECO:0007669"/>
    <property type="project" value="UniProtKB-UniRule"/>
</dbReference>
<dbReference type="Pfam" id="PF00814">
    <property type="entry name" value="TsaD"/>
    <property type="match status" value="2"/>
</dbReference>
<dbReference type="FunFam" id="3.30.420.40:FF:000012">
    <property type="entry name" value="tRNA N6-adenosine threonylcarbamoyltransferase"/>
    <property type="match status" value="1"/>
</dbReference>
<dbReference type="AlphaFoldDB" id="A0A1F8B5F5"/>
<keyword evidence="2 6" id="KW-0819">tRNA processing</keyword>
<dbReference type="GO" id="GO:0005506">
    <property type="term" value="F:iron ion binding"/>
    <property type="evidence" value="ECO:0007669"/>
    <property type="project" value="UniProtKB-UniRule"/>
</dbReference>
<protein>
    <recommendedName>
        <fullName evidence="6">tRNA N6-adenosine threonylcarbamoyltransferase</fullName>
        <ecNumber evidence="6">2.3.1.234</ecNumber>
    </recommendedName>
    <alternativeName>
        <fullName evidence="6">N6-L-threonylcarbamoyladenine synthase</fullName>
        <shortName evidence="6">t(6)A synthase</shortName>
    </alternativeName>
    <alternativeName>
        <fullName evidence="6">t(6)A37 threonylcarbamoyladenosine biosynthesis protein TsaD</fullName>
    </alternativeName>
    <alternativeName>
        <fullName evidence="6">tRNA threonylcarbamoyladenosine biosynthesis protein TsaD</fullName>
    </alternativeName>
</protein>
<dbReference type="PRINTS" id="PR00789">
    <property type="entry name" value="OSIALOPTASE"/>
</dbReference>
<dbReference type="InterPro" id="IPR017860">
    <property type="entry name" value="Peptidase_M22_CS"/>
</dbReference>
<evidence type="ECO:0000256" key="1">
    <source>
        <dbReference type="ARBA" id="ARBA00022679"/>
    </source>
</evidence>
<dbReference type="InterPro" id="IPR000905">
    <property type="entry name" value="Gcp-like_dom"/>
</dbReference>
<feature type="binding site" evidence="6">
    <location>
        <position position="349"/>
    </location>
    <ligand>
        <name>Fe cation</name>
        <dbReference type="ChEBI" id="CHEBI:24875"/>
    </ligand>
</feature>
<comment type="similarity">
    <text evidence="6">Belongs to the KAE1 / TsaD family.</text>
</comment>
<comment type="caution">
    <text evidence="8">The sequence shown here is derived from an EMBL/GenBank/DDBJ whole genome shotgun (WGS) entry which is preliminary data.</text>
</comment>
<evidence type="ECO:0000256" key="3">
    <source>
        <dbReference type="ARBA" id="ARBA00022723"/>
    </source>
</evidence>
<keyword evidence="6" id="KW-0408">Iron</keyword>
<dbReference type="PANTHER" id="PTHR11735">
    <property type="entry name" value="TRNA N6-ADENOSINE THREONYLCARBAMOYLTRANSFERASE"/>
    <property type="match status" value="1"/>
</dbReference>
<comment type="function">
    <text evidence="6">Required for the formation of a threonylcarbamoyl group on adenosine at position 37 (t(6)A37) in tRNAs that read codons beginning with adenine. Is involved in the transfer of the threonylcarbamoyl moiety of threonylcarbamoyl-AMP (TC-AMP) to the N6 group of A37, together with TsaE and TsaB. TsaD likely plays a direct catalytic role in this reaction.</text>
</comment>
<evidence type="ECO:0000256" key="2">
    <source>
        <dbReference type="ARBA" id="ARBA00022694"/>
    </source>
</evidence>
<keyword evidence="3 6" id="KW-0479">Metal-binding</keyword>
<dbReference type="CDD" id="cd24133">
    <property type="entry name" value="ASKHA_NBD_TsaD_bac"/>
    <property type="match status" value="1"/>
</dbReference>
<keyword evidence="1 6" id="KW-0808">Transferase</keyword>
<dbReference type="PROSITE" id="PS01016">
    <property type="entry name" value="GLYCOPROTEASE"/>
    <property type="match status" value="1"/>
</dbReference>
<feature type="binding site" evidence="6">
    <location>
        <position position="124"/>
    </location>
    <ligand>
        <name>Fe cation</name>
        <dbReference type="ChEBI" id="CHEBI:24875"/>
    </ligand>
</feature>
<comment type="subcellular location">
    <subcellularLocation>
        <location evidence="6">Cytoplasm</location>
    </subcellularLocation>
</comment>
<dbReference type="EC" id="2.3.1.234" evidence="6"/>
<comment type="cofactor">
    <cofactor evidence="6">
        <name>Fe(2+)</name>
        <dbReference type="ChEBI" id="CHEBI:29033"/>
    </cofactor>
    <text evidence="6">Binds 1 Fe(2+) ion per subunit.</text>
</comment>
<keyword evidence="6" id="KW-0963">Cytoplasm</keyword>
<reference evidence="8 9" key="1">
    <citation type="journal article" date="2016" name="Nat. Commun.">
        <title>Thousands of microbial genomes shed light on interconnected biogeochemical processes in an aquifer system.</title>
        <authorList>
            <person name="Anantharaman K."/>
            <person name="Brown C.T."/>
            <person name="Hug L.A."/>
            <person name="Sharon I."/>
            <person name="Castelle C.J."/>
            <person name="Probst A.J."/>
            <person name="Thomas B.C."/>
            <person name="Singh A."/>
            <person name="Wilkins M.J."/>
            <person name="Karaoz U."/>
            <person name="Brodie E.L."/>
            <person name="Williams K.H."/>
            <person name="Hubbard S.S."/>
            <person name="Banfield J.F."/>
        </authorList>
    </citation>
    <scope>NUCLEOTIDE SEQUENCE [LARGE SCALE GENOMIC DNA]</scope>
</reference>
<feature type="binding site" evidence="6">
    <location>
        <position position="180"/>
    </location>
    <ligand>
        <name>substrate</name>
    </ligand>
</feature>
<dbReference type="SUPFAM" id="SSF53067">
    <property type="entry name" value="Actin-like ATPase domain"/>
    <property type="match status" value="1"/>
</dbReference>
<accession>A0A1F8B5F5</accession>
<evidence type="ECO:0000256" key="6">
    <source>
        <dbReference type="HAMAP-Rule" id="MF_01445"/>
    </source>
</evidence>
<feature type="binding site" evidence="6">
    <location>
        <position position="120"/>
    </location>
    <ligand>
        <name>Fe cation</name>
        <dbReference type="ChEBI" id="CHEBI:24875"/>
    </ligand>
</feature>
<dbReference type="NCBIfam" id="TIGR00329">
    <property type="entry name" value="gcp_kae1"/>
    <property type="match status" value="1"/>
</dbReference>
<organism evidence="8 9">
    <name type="scientific">Candidatus Woesebacteria bacterium RIFCSPLOWO2_01_FULL_39_10</name>
    <dbReference type="NCBI Taxonomy" id="1802516"/>
    <lineage>
        <taxon>Bacteria</taxon>
        <taxon>Candidatus Woeseibacteriota</taxon>
    </lineage>
</organism>
<dbReference type="Gene3D" id="3.30.420.40">
    <property type="match status" value="2"/>
</dbReference>
<dbReference type="STRING" id="1802516.A3A75_02885"/>
<dbReference type="GO" id="GO:0005737">
    <property type="term" value="C:cytoplasm"/>
    <property type="evidence" value="ECO:0007669"/>
    <property type="project" value="UniProtKB-SubCell"/>
</dbReference>
<evidence type="ECO:0000259" key="7">
    <source>
        <dbReference type="Pfam" id="PF00814"/>
    </source>
</evidence>
<sequence>MIILGIETSCDETAASVVEDGRKVLSNIIASSSEMHAKTGGIIPEQAARQQILSIIPVISQALVQAFPNSKVKDISQYSEKINAIAITVGPGLIGSLLVGVETAKTLSYVWKKPIVPVNHLLGHVYANWLEEGTNIYSLQFPALALVVSGGHTDLILMKDHGDLEWLGGTRDDAAGEAFDKCARLLNLPYPGGPSISMEAEKYLNQISIHSTSSGLRLRGRSDSRRLMLSKVEASKIKGEELKYFPRPLINEDNFDWSFSGLKTAVLRETTNKLIDKSFIPKFAAEIQEAIVDSLLEKSVRAIKKYKPRSFLLAGGVAANKRLREKFGLRIKSEILQVFHVPRTKLCTDNAAYIAACAYFNYKPVSWKKVFAKPQLTIMGEI</sequence>
<feature type="domain" description="Gcp-like" evidence="7">
    <location>
        <begin position="23"/>
        <end position="208"/>
    </location>
</feature>
<evidence type="ECO:0000256" key="5">
    <source>
        <dbReference type="ARBA" id="ARBA00048117"/>
    </source>
</evidence>
<dbReference type="InterPro" id="IPR017861">
    <property type="entry name" value="KAE1/TsaD"/>
</dbReference>
<proteinExistence type="inferred from homology"/>
<dbReference type="HAMAP" id="MF_01445">
    <property type="entry name" value="TsaD"/>
    <property type="match status" value="1"/>
</dbReference>
<dbReference type="GO" id="GO:0061711">
    <property type="term" value="F:tRNA N(6)-L-threonylcarbamoyladenine synthase activity"/>
    <property type="evidence" value="ECO:0007669"/>
    <property type="project" value="UniProtKB-EC"/>
</dbReference>
<comment type="caution">
    <text evidence="6">Lacks conserved residue(s) required for the propagation of feature annotation.</text>
</comment>
<dbReference type="PANTHER" id="PTHR11735:SF6">
    <property type="entry name" value="TRNA N6-ADENOSINE THREONYLCARBAMOYLTRANSFERASE, MITOCHONDRIAL"/>
    <property type="match status" value="1"/>
</dbReference>
<dbReference type="InterPro" id="IPR022450">
    <property type="entry name" value="TsaD"/>
</dbReference>
<dbReference type="InterPro" id="IPR043129">
    <property type="entry name" value="ATPase_NBD"/>
</dbReference>
<evidence type="ECO:0000313" key="8">
    <source>
        <dbReference type="EMBL" id="OGM59140.1"/>
    </source>
</evidence>
<name>A0A1F8B5F5_9BACT</name>
<evidence type="ECO:0000313" key="9">
    <source>
        <dbReference type="Proteomes" id="UP000179018"/>
    </source>
</evidence>
<dbReference type="Proteomes" id="UP000179018">
    <property type="component" value="Unassembled WGS sequence"/>
</dbReference>
<feature type="binding site" evidence="6">
    <location>
        <begin position="147"/>
        <end position="151"/>
    </location>
    <ligand>
        <name>substrate</name>
    </ligand>
</feature>
<feature type="binding site" evidence="6">
    <location>
        <position position="320"/>
    </location>
    <ligand>
        <name>substrate</name>
    </ligand>
</feature>
<feature type="domain" description="Gcp-like" evidence="7">
    <location>
        <begin position="238"/>
        <end position="355"/>
    </location>
</feature>
<comment type="catalytic activity">
    <reaction evidence="5 6">
        <text>L-threonylcarbamoyladenylate + adenosine(37) in tRNA = N(6)-L-threonylcarbamoyladenosine(37) in tRNA + AMP + H(+)</text>
        <dbReference type="Rhea" id="RHEA:37059"/>
        <dbReference type="Rhea" id="RHEA-COMP:10162"/>
        <dbReference type="Rhea" id="RHEA-COMP:10163"/>
        <dbReference type="ChEBI" id="CHEBI:15378"/>
        <dbReference type="ChEBI" id="CHEBI:73682"/>
        <dbReference type="ChEBI" id="CHEBI:74411"/>
        <dbReference type="ChEBI" id="CHEBI:74418"/>
        <dbReference type="ChEBI" id="CHEBI:456215"/>
        <dbReference type="EC" id="2.3.1.234"/>
    </reaction>
</comment>
<gene>
    <name evidence="6" type="primary">tsaD</name>
    <name evidence="8" type="ORF">A3A75_02885</name>
</gene>
<keyword evidence="4 6" id="KW-0012">Acyltransferase</keyword>
<feature type="binding site" evidence="6">
    <location>
        <position position="193"/>
    </location>
    <ligand>
        <name>substrate</name>
    </ligand>
</feature>
<dbReference type="EMBL" id="MGHC01000026">
    <property type="protein sequence ID" value="OGM59140.1"/>
    <property type="molecule type" value="Genomic_DNA"/>
</dbReference>
<evidence type="ECO:0000256" key="4">
    <source>
        <dbReference type="ARBA" id="ARBA00023315"/>
    </source>
</evidence>